<dbReference type="PANTHER" id="PTHR47485:SF1">
    <property type="entry name" value="THYLAKOID LUMENAL 17.4 KDA PROTEIN, CHLOROPLASTIC"/>
    <property type="match status" value="1"/>
</dbReference>
<dbReference type="Pfam" id="PF00805">
    <property type="entry name" value="Pentapeptide"/>
    <property type="match status" value="2"/>
</dbReference>
<keyword evidence="1" id="KW-0677">Repeat</keyword>
<protein>
    <recommendedName>
        <fullName evidence="7">Pentapeptide repeat-containing protein</fullName>
    </recommendedName>
</protein>
<feature type="chain" id="PRO_5044812344" description="Pentapeptide repeat-containing protein" evidence="4">
    <location>
        <begin position="25"/>
        <end position="302"/>
    </location>
</feature>
<feature type="transmembrane region" description="Helical" evidence="3">
    <location>
        <begin position="133"/>
        <end position="152"/>
    </location>
</feature>
<gene>
    <name evidence="5" type="ORF">ACHAW5_004968</name>
</gene>
<evidence type="ECO:0008006" key="7">
    <source>
        <dbReference type="Google" id="ProtNLM"/>
    </source>
</evidence>
<keyword evidence="6" id="KW-1185">Reference proteome</keyword>
<keyword evidence="3" id="KW-0812">Transmembrane</keyword>
<evidence type="ECO:0000256" key="1">
    <source>
        <dbReference type="ARBA" id="ARBA00022737"/>
    </source>
</evidence>
<evidence type="ECO:0000313" key="5">
    <source>
        <dbReference type="EMBL" id="KAL3768557.1"/>
    </source>
</evidence>
<reference evidence="5 6" key="1">
    <citation type="submission" date="2024-10" db="EMBL/GenBank/DDBJ databases">
        <title>Updated reference genomes for cyclostephanoid diatoms.</title>
        <authorList>
            <person name="Roberts W.R."/>
            <person name="Alverson A.J."/>
        </authorList>
    </citation>
    <scope>NUCLEOTIDE SEQUENCE [LARGE SCALE GENOMIC DNA]</scope>
    <source>
        <strain evidence="5 6">AJA276-08</strain>
    </source>
</reference>
<evidence type="ECO:0000313" key="6">
    <source>
        <dbReference type="Proteomes" id="UP001530315"/>
    </source>
</evidence>
<dbReference type="Gene3D" id="2.160.20.80">
    <property type="entry name" value="E3 ubiquitin-protein ligase SopA"/>
    <property type="match status" value="1"/>
</dbReference>
<name>A0ABD3MYX5_9STRA</name>
<organism evidence="5 6">
    <name type="scientific">Stephanodiscus triporus</name>
    <dbReference type="NCBI Taxonomy" id="2934178"/>
    <lineage>
        <taxon>Eukaryota</taxon>
        <taxon>Sar</taxon>
        <taxon>Stramenopiles</taxon>
        <taxon>Ochrophyta</taxon>
        <taxon>Bacillariophyta</taxon>
        <taxon>Coscinodiscophyceae</taxon>
        <taxon>Thalassiosirophycidae</taxon>
        <taxon>Stephanodiscales</taxon>
        <taxon>Stephanodiscaceae</taxon>
        <taxon>Stephanodiscus</taxon>
    </lineage>
</organism>
<evidence type="ECO:0000256" key="3">
    <source>
        <dbReference type="SAM" id="Phobius"/>
    </source>
</evidence>
<feature type="region of interest" description="Disordered" evidence="2">
    <location>
        <begin position="283"/>
        <end position="302"/>
    </location>
</feature>
<feature type="signal peptide" evidence="4">
    <location>
        <begin position="1"/>
        <end position="24"/>
    </location>
</feature>
<accession>A0ABD3MYX5</accession>
<keyword evidence="4" id="KW-0732">Signal</keyword>
<dbReference type="SUPFAM" id="SSF141571">
    <property type="entry name" value="Pentapeptide repeat-like"/>
    <property type="match status" value="1"/>
</dbReference>
<keyword evidence="3" id="KW-0472">Membrane</keyword>
<sequence>MTTTKRIIACILLAATASPPIIDAFAPASPVVRPATRLSAAGVNDVEYRRALVVVVNNNRLTANAASLSSVLLAATLLLAPLPSHADGSTKDFKLPPIDYSDKSRCVLNSSKMRYSPAFRAVQRKEEGTVLRIRASILLFASAFFSILYFQLSVSSRQHEQGQANAARDKLYDLRECQLSGVRGNEFDLSGVIMSKTDVSKAMFREAQFSKGYLRDSNFDGADFTNAIVDRANFKGSSLRGAIFKNAVLTATSFEGADVENADFTDAYIGDFDIRNLCRNPTLKGENPTTGADARLSANCRD</sequence>
<evidence type="ECO:0000256" key="2">
    <source>
        <dbReference type="SAM" id="MobiDB-lite"/>
    </source>
</evidence>
<dbReference type="EMBL" id="JALLAZ020001674">
    <property type="protein sequence ID" value="KAL3768557.1"/>
    <property type="molecule type" value="Genomic_DNA"/>
</dbReference>
<proteinExistence type="predicted"/>
<evidence type="ECO:0000256" key="4">
    <source>
        <dbReference type="SAM" id="SignalP"/>
    </source>
</evidence>
<dbReference type="Proteomes" id="UP001530315">
    <property type="component" value="Unassembled WGS sequence"/>
</dbReference>
<comment type="caution">
    <text evidence="5">The sequence shown here is derived from an EMBL/GenBank/DDBJ whole genome shotgun (WGS) entry which is preliminary data.</text>
</comment>
<dbReference type="PANTHER" id="PTHR47485">
    <property type="entry name" value="THYLAKOID LUMENAL 17.4 KDA PROTEIN, CHLOROPLASTIC"/>
    <property type="match status" value="1"/>
</dbReference>
<keyword evidence="3" id="KW-1133">Transmembrane helix</keyword>
<dbReference type="AlphaFoldDB" id="A0ABD3MYX5"/>
<dbReference type="InterPro" id="IPR001646">
    <property type="entry name" value="5peptide_repeat"/>
</dbReference>